<dbReference type="Proteomes" id="UP000245998">
    <property type="component" value="Unassembled WGS sequence"/>
</dbReference>
<feature type="transmembrane region" description="Helical" evidence="1">
    <location>
        <begin position="443"/>
        <end position="460"/>
    </location>
</feature>
<reference evidence="2 3" key="1">
    <citation type="submission" date="2018-04" db="EMBL/GenBank/DDBJ databases">
        <title>Camelliibacillus theae gen. nov., sp. nov., isolated from Pu'er tea.</title>
        <authorList>
            <person name="Niu L."/>
        </authorList>
    </citation>
    <scope>NUCLEOTIDE SEQUENCE [LARGE SCALE GENOMIC DNA]</scope>
    <source>
        <strain evidence="2 3">T8</strain>
    </source>
</reference>
<name>A0A2U1K3F3_9BACI</name>
<feature type="transmembrane region" description="Helical" evidence="1">
    <location>
        <begin position="280"/>
        <end position="301"/>
    </location>
</feature>
<feature type="transmembrane region" description="Helical" evidence="1">
    <location>
        <begin position="32"/>
        <end position="49"/>
    </location>
</feature>
<dbReference type="OrthoDB" id="2960907at2"/>
<feature type="transmembrane region" description="Helical" evidence="1">
    <location>
        <begin position="358"/>
        <end position="382"/>
    </location>
</feature>
<keyword evidence="1" id="KW-1133">Transmembrane helix</keyword>
<feature type="transmembrane region" description="Helical" evidence="1">
    <location>
        <begin position="55"/>
        <end position="73"/>
    </location>
</feature>
<keyword evidence="1" id="KW-0472">Membrane</keyword>
<gene>
    <name evidence="2" type="ORF">DCC39_08140</name>
</gene>
<feature type="transmembrane region" description="Helical" evidence="1">
    <location>
        <begin position="257"/>
        <end position="274"/>
    </location>
</feature>
<organism evidence="2 3">
    <name type="scientific">Pueribacillus theae</name>
    <dbReference type="NCBI Taxonomy" id="2171751"/>
    <lineage>
        <taxon>Bacteria</taxon>
        <taxon>Bacillati</taxon>
        <taxon>Bacillota</taxon>
        <taxon>Bacilli</taxon>
        <taxon>Bacillales</taxon>
        <taxon>Bacillaceae</taxon>
        <taxon>Pueribacillus</taxon>
    </lineage>
</organism>
<evidence type="ECO:0008006" key="4">
    <source>
        <dbReference type="Google" id="ProtNLM"/>
    </source>
</evidence>
<evidence type="ECO:0000313" key="3">
    <source>
        <dbReference type="Proteomes" id="UP000245998"/>
    </source>
</evidence>
<keyword evidence="1" id="KW-0812">Transmembrane</keyword>
<keyword evidence="3" id="KW-1185">Reference proteome</keyword>
<proteinExistence type="predicted"/>
<evidence type="ECO:0000313" key="2">
    <source>
        <dbReference type="EMBL" id="PWA12041.1"/>
    </source>
</evidence>
<feature type="transmembrane region" description="Helical" evidence="1">
    <location>
        <begin position="173"/>
        <end position="195"/>
    </location>
</feature>
<protein>
    <recommendedName>
        <fullName evidence="4">C4-dicarboxylate ABC transporter</fullName>
    </recommendedName>
</protein>
<feature type="transmembrane region" description="Helical" evidence="1">
    <location>
        <begin position="6"/>
        <end position="25"/>
    </location>
</feature>
<dbReference type="RefSeq" id="WP_116554399.1">
    <property type="nucleotide sequence ID" value="NZ_QCZG01000013.1"/>
</dbReference>
<feature type="transmembrane region" description="Helical" evidence="1">
    <location>
        <begin position="126"/>
        <end position="152"/>
    </location>
</feature>
<evidence type="ECO:0000256" key="1">
    <source>
        <dbReference type="SAM" id="Phobius"/>
    </source>
</evidence>
<feature type="transmembrane region" description="Helical" evidence="1">
    <location>
        <begin position="85"/>
        <end position="106"/>
    </location>
</feature>
<dbReference type="AlphaFoldDB" id="A0A2U1K3F3"/>
<dbReference type="EMBL" id="QCZG01000013">
    <property type="protein sequence ID" value="PWA12041.1"/>
    <property type="molecule type" value="Genomic_DNA"/>
</dbReference>
<feature type="transmembrane region" description="Helical" evidence="1">
    <location>
        <begin position="201"/>
        <end position="222"/>
    </location>
</feature>
<sequence length="463" mass="51769">MQHQGISVPFIRGLLLLSLAVGYIINVFFHESLTFLLIAFVILIFFVSWPGMAPLPRIISILMMIVGHFLFFLHGGTKAYWIESLLNNVGLIALFVSVPLLAYPLQNGGYIGYINKIIGQFMKKDMQVIALVVALTGITSSFINLGSVRIIFDLFFQRLGKMKKIFVKSMIQGFSLAALWSPYFAGVAIILHLVGVRFNSFVGYGLMMAVLCFSISVALISLDLRKEKQQKAYQEMAAASEAEQTATEKEPISYRKGLELLIVFAGLFLSLIFLEKWLHFDVVLLIALIAFTYPIIWSLFIKKIKAFTHSLKDYVFNVVPNIHNESVMIIAATFFTQMVQLTSFPDLLSKMFLQISQLSVVLVVAIILVVSLSVSFFTHQVLPIFVFATSLSPEVVGLKPELFALTLILCWGIQPLLSPIAATNLLVGSIFRTKTFEITQWNVKYVLTVILVASFAISVMNSF</sequence>
<comment type="caution">
    <text evidence="2">The sequence shown here is derived from an EMBL/GenBank/DDBJ whole genome shotgun (WGS) entry which is preliminary data.</text>
</comment>
<accession>A0A2U1K3F3</accession>